<name>A0ABY1BR06_9PSED</name>
<dbReference type="EMBL" id="FOFP01000028">
    <property type="protein sequence ID" value="SER41511.1"/>
    <property type="molecule type" value="Genomic_DNA"/>
</dbReference>
<dbReference type="Proteomes" id="UP000198512">
    <property type="component" value="Unassembled WGS sequence"/>
</dbReference>
<dbReference type="Pfam" id="PF10109">
    <property type="entry name" value="Phage_TAC_7"/>
    <property type="match status" value="2"/>
</dbReference>
<protein>
    <submittedName>
        <fullName evidence="1">Phage tail assembly chaperone protein, E, or 41 or 14</fullName>
    </submittedName>
</protein>
<reference evidence="1 2" key="1">
    <citation type="submission" date="2016-10" db="EMBL/GenBank/DDBJ databases">
        <authorList>
            <person name="Varghese N."/>
            <person name="Submissions S."/>
        </authorList>
    </citation>
    <scope>NUCLEOTIDE SEQUENCE [LARGE SCALE GENOMIC DNA]</scope>
    <source>
        <strain evidence="1 2">CIP 109853</strain>
    </source>
</reference>
<dbReference type="InterPro" id="IPR019289">
    <property type="entry name" value="Phage_tail_E/E"/>
</dbReference>
<dbReference type="RefSeq" id="WP_069521951.1">
    <property type="nucleotide sequence ID" value="NZ_FOFP01000028.1"/>
</dbReference>
<organism evidence="1 2">
    <name type="scientific">Pseudomonas cuatrocienegasensis</name>
    <dbReference type="NCBI Taxonomy" id="543360"/>
    <lineage>
        <taxon>Bacteria</taxon>
        <taxon>Pseudomonadati</taxon>
        <taxon>Pseudomonadota</taxon>
        <taxon>Gammaproteobacteria</taxon>
        <taxon>Pseudomonadales</taxon>
        <taxon>Pseudomonadaceae</taxon>
        <taxon>Pseudomonas</taxon>
    </lineage>
</organism>
<keyword evidence="2" id="KW-1185">Reference proteome</keyword>
<comment type="caution">
    <text evidence="1">The sequence shown here is derived from an EMBL/GenBank/DDBJ whole genome shotgun (WGS) entry which is preliminary data.</text>
</comment>
<gene>
    <name evidence="1" type="ORF">SAMN05216600_12839</name>
</gene>
<sequence>MTWKPEPLTLQWPVTTEAGETLTVLELRAFNVDEHRAALARAGDDEDARFEQLAVLATGHPLEVIEELKRPDYVTLSKRLSEYVNMPASFFSGKKPENLDDAPLLVPIKVMGRLVERLALEVPTMKATKVMVKMKTDHDRTDFISAHCTGIAPQEITRLSIPDWTQLQVRLSDFLNKPAAFFQSATSK</sequence>
<proteinExistence type="predicted"/>
<evidence type="ECO:0000313" key="2">
    <source>
        <dbReference type="Proteomes" id="UP000198512"/>
    </source>
</evidence>
<accession>A0ABY1BR06</accession>
<evidence type="ECO:0000313" key="1">
    <source>
        <dbReference type="EMBL" id="SER41511.1"/>
    </source>
</evidence>